<dbReference type="RefSeq" id="WP_160854815.1">
    <property type="nucleotide sequence ID" value="NZ_WUWG01000003.1"/>
</dbReference>
<gene>
    <name evidence="1" type="ORF">GSH16_10655</name>
</gene>
<keyword evidence="2" id="KW-1185">Reference proteome</keyword>
<proteinExistence type="predicted"/>
<protein>
    <submittedName>
        <fullName evidence="1">Uncharacterized protein</fullName>
    </submittedName>
</protein>
<accession>A0A6B0TX93</accession>
<evidence type="ECO:0000313" key="1">
    <source>
        <dbReference type="EMBL" id="MXU65912.1"/>
    </source>
</evidence>
<organism evidence="1 2">
    <name type="scientific">Oceanomicrobium pacificus</name>
    <dbReference type="NCBI Taxonomy" id="2692916"/>
    <lineage>
        <taxon>Bacteria</taxon>
        <taxon>Pseudomonadati</taxon>
        <taxon>Pseudomonadota</taxon>
        <taxon>Alphaproteobacteria</taxon>
        <taxon>Rhodobacterales</taxon>
        <taxon>Paracoccaceae</taxon>
        <taxon>Oceanomicrobium</taxon>
    </lineage>
</organism>
<name>A0A6B0TX93_9RHOB</name>
<sequence length="155" mass="17050">MEDAWDIIVEGRAIVASGGRLFSKGSNRVPTRLRQAFIARIDREIAVTLTSQAARQADTADVVVEHVIPIKRIVIEVIAPEAHDPRTGGRAMTRLGPARDLAHAERIAREMLTKAYVTRAEHDRLNIASQSFQWDAPAGDGMARYRVAGIELTAI</sequence>
<reference evidence="1 2" key="1">
    <citation type="submission" date="2019-12" db="EMBL/GenBank/DDBJ databases">
        <title>Strain KN286 was isolated from seawater, which was collected from Caroline Seamount in the tropical western Pacific.</title>
        <authorList>
            <person name="Wang Q."/>
        </authorList>
    </citation>
    <scope>NUCLEOTIDE SEQUENCE [LARGE SCALE GENOMIC DNA]</scope>
    <source>
        <strain evidence="1 2">KN286</strain>
    </source>
</reference>
<comment type="caution">
    <text evidence="1">The sequence shown here is derived from an EMBL/GenBank/DDBJ whole genome shotgun (WGS) entry which is preliminary data.</text>
</comment>
<evidence type="ECO:0000313" key="2">
    <source>
        <dbReference type="Proteomes" id="UP000436016"/>
    </source>
</evidence>
<dbReference type="AlphaFoldDB" id="A0A6B0TX93"/>
<dbReference type="EMBL" id="WUWG01000003">
    <property type="protein sequence ID" value="MXU65912.1"/>
    <property type="molecule type" value="Genomic_DNA"/>
</dbReference>
<dbReference type="Proteomes" id="UP000436016">
    <property type="component" value="Unassembled WGS sequence"/>
</dbReference>